<sequence length="382" mass="41110">MASNTAGKVIKCRAPVCWGPNKGQTIVEIEVDPPQHEEVRVKIAANGVCRSDAHHLDGDSCDVNLKYPLILGHEASGVVESVGPGVTSVAPGDHVILLYCPQCLPGRECERCASPKTNACVNDNFNTTSTMRDGTSRFRHNGQTIYHYCGISTFSEYTVAREAQVAKVDPKAPLDLISLIGCCLGQGFGGAQHMAGVTPGSSCAIWGLGAIGLATALGCKDAGAKRIIAIDTNPDKFEFAKQFGCTEFLNPKDLDIPVQQYFQNQGGVDYTFECVGGNQMVTLRAAFESLAPWGTCIFSGVTKAHVELSIKPNMFLDGRTIRGSTYGGLKSRTGVQKLVNKFMAGDFPLEPFVTGRYAIDDIPKCFDLLRQGKACRSIIIYN</sequence>
<comment type="similarity">
    <text evidence="6">Belongs to the zinc-containing alcohol dehydrogenase family.</text>
</comment>
<evidence type="ECO:0000256" key="5">
    <source>
        <dbReference type="ARBA" id="ARBA00023027"/>
    </source>
</evidence>
<dbReference type="SUPFAM" id="SSF50129">
    <property type="entry name" value="GroES-like"/>
    <property type="match status" value="2"/>
</dbReference>
<dbReference type="Proteomes" id="UP000759131">
    <property type="component" value="Unassembled WGS sequence"/>
</dbReference>
<evidence type="ECO:0000256" key="2">
    <source>
        <dbReference type="ARBA" id="ARBA00022723"/>
    </source>
</evidence>
<dbReference type="GO" id="GO:0046294">
    <property type="term" value="P:formaldehyde catabolic process"/>
    <property type="evidence" value="ECO:0007669"/>
    <property type="project" value="TreeGrafter"/>
</dbReference>
<gene>
    <name evidence="9" type="ORF">OSB1V03_LOCUS1925</name>
</gene>
<keyword evidence="5" id="KW-0520">NAD</keyword>
<protein>
    <recommendedName>
        <fullName evidence="11">Alcohol dehydrogenase</fullName>
    </recommendedName>
</protein>
<dbReference type="EMBL" id="OC855194">
    <property type="protein sequence ID" value="CAD7621454.1"/>
    <property type="molecule type" value="Genomic_DNA"/>
</dbReference>
<name>A0A7R9KE50_9ACAR</name>
<organism evidence="9">
    <name type="scientific">Medioppia subpectinata</name>
    <dbReference type="NCBI Taxonomy" id="1979941"/>
    <lineage>
        <taxon>Eukaryota</taxon>
        <taxon>Metazoa</taxon>
        <taxon>Ecdysozoa</taxon>
        <taxon>Arthropoda</taxon>
        <taxon>Chelicerata</taxon>
        <taxon>Arachnida</taxon>
        <taxon>Acari</taxon>
        <taxon>Acariformes</taxon>
        <taxon>Sarcoptiformes</taxon>
        <taxon>Oribatida</taxon>
        <taxon>Brachypylina</taxon>
        <taxon>Oppioidea</taxon>
        <taxon>Oppiidae</taxon>
        <taxon>Medioppia</taxon>
    </lineage>
</organism>
<dbReference type="Pfam" id="PF08240">
    <property type="entry name" value="ADH_N"/>
    <property type="match status" value="1"/>
</dbReference>
<dbReference type="PANTHER" id="PTHR43880:SF12">
    <property type="entry name" value="ALCOHOL DEHYDROGENASE CLASS-3"/>
    <property type="match status" value="1"/>
</dbReference>
<dbReference type="AlphaFoldDB" id="A0A7R9KE50"/>
<dbReference type="SUPFAM" id="SSF51735">
    <property type="entry name" value="NAD(P)-binding Rossmann-fold domains"/>
    <property type="match status" value="1"/>
</dbReference>
<evidence type="ECO:0000259" key="8">
    <source>
        <dbReference type="Pfam" id="PF08240"/>
    </source>
</evidence>
<dbReference type="InterPro" id="IPR036291">
    <property type="entry name" value="NAD(P)-bd_dom_sf"/>
</dbReference>
<dbReference type="GO" id="GO:0008270">
    <property type="term" value="F:zinc ion binding"/>
    <property type="evidence" value="ECO:0007669"/>
    <property type="project" value="InterPro"/>
</dbReference>
<keyword evidence="3 6" id="KW-0862">Zinc</keyword>
<evidence type="ECO:0008006" key="11">
    <source>
        <dbReference type="Google" id="ProtNLM"/>
    </source>
</evidence>
<dbReference type="InterPro" id="IPR013149">
    <property type="entry name" value="ADH-like_C"/>
</dbReference>
<dbReference type="InterPro" id="IPR002328">
    <property type="entry name" value="ADH_Zn_CS"/>
</dbReference>
<dbReference type="PROSITE" id="PS00059">
    <property type="entry name" value="ADH_ZINC"/>
    <property type="match status" value="1"/>
</dbReference>
<feature type="domain" description="Alcohol dehydrogenase-like C-terminal" evidence="7">
    <location>
        <begin position="210"/>
        <end position="330"/>
    </location>
</feature>
<keyword evidence="10" id="KW-1185">Reference proteome</keyword>
<evidence type="ECO:0000313" key="9">
    <source>
        <dbReference type="EMBL" id="CAD7621454.1"/>
    </source>
</evidence>
<dbReference type="GO" id="GO:0051903">
    <property type="term" value="F:S-(hydroxymethyl)glutathione dehydrogenase [NAD(P)+] activity"/>
    <property type="evidence" value="ECO:0007669"/>
    <property type="project" value="TreeGrafter"/>
</dbReference>
<dbReference type="InterPro" id="IPR013154">
    <property type="entry name" value="ADH-like_N"/>
</dbReference>
<dbReference type="Gene3D" id="3.40.50.720">
    <property type="entry name" value="NAD(P)-binding Rossmann-like Domain"/>
    <property type="match status" value="1"/>
</dbReference>
<dbReference type="Gene3D" id="3.90.180.10">
    <property type="entry name" value="Medium-chain alcohol dehydrogenases, catalytic domain"/>
    <property type="match status" value="1"/>
</dbReference>
<dbReference type="FunFam" id="3.40.50.720:FF:000003">
    <property type="entry name" value="S-(hydroxymethyl)glutathione dehydrogenase"/>
    <property type="match status" value="1"/>
</dbReference>
<dbReference type="Pfam" id="PF00107">
    <property type="entry name" value="ADH_zinc_N"/>
    <property type="match status" value="1"/>
</dbReference>
<evidence type="ECO:0000256" key="1">
    <source>
        <dbReference type="ARBA" id="ARBA00001947"/>
    </source>
</evidence>
<dbReference type="PANTHER" id="PTHR43880">
    <property type="entry name" value="ALCOHOL DEHYDROGENASE"/>
    <property type="match status" value="1"/>
</dbReference>
<keyword evidence="4" id="KW-0560">Oxidoreductase</keyword>
<dbReference type="GO" id="GO:0005829">
    <property type="term" value="C:cytosol"/>
    <property type="evidence" value="ECO:0007669"/>
    <property type="project" value="TreeGrafter"/>
</dbReference>
<evidence type="ECO:0000256" key="3">
    <source>
        <dbReference type="ARBA" id="ARBA00022833"/>
    </source>
</evidence>
<comment type="cofactor">
    <cofactor evidence="1 6">
        <name>Zn(2+)</name>
        <dbReference type="ChEBI" id="CHEBI:29105"/>
    </cofactor>
</comment>
<dbReference type="FunFam" id="3.90.180.10:FF:000067">
    <property type="entry name" value="alcohol dehydrogenase 1-like isoform X1"/>
    <property type="match status" value="1"/>
</dbReference>
<keyword evidence="2 6" id="KW-0479">Metal-binding</keyword>
<evidence type="ECO:0000259" key="7">
    <source>
        <dbReference type="Pfam" id="PF00107"/>
    </source>
</evidence>
<dbReference type="EMBL" id="CAJPIZ010000619">
    <property type="protein sequence ID" value="CAG2101884.1"/>
    <property type="molecule type" value="Genomic_DNA"/>
</dbReference>
<dbReference type="OrthoDB" id="417550at2759"/>
<dbReference type="InterPro" id="IPR011032">
    <property type="entry name" value="GroES-like_sf"/>
</dbReference>
<evidence type="ECO:0000313" key="10">
    <source>
        <dbReference type="Proteomes" id="UP000759131"/>
    </source>
</evidence>
<feature type="domain" description="Alcohol dehydrogenase-like N-terminal" evidence="8">
    <location>
        <begin position="36"/>
        <end position="169"/>
    </location>
</feature>
<evidence type="ECO:0000256" key="6">
    <source>
        <dbReference type="RuleBase" id="RU361277"/>
    </source>
</evidence>
<evidence type="ECO:0000256" key="4">
    <source>
        <dbReference type="ARBA" id="ARBA00023002"/>
    </source>
</evidence>
<proteinExistence type="inferred from homology"/>
<accession>A0A7R9KE50</accession>
<reference evidence="9" key="1">
    <citation type="submission" date="2020-11" db="EMBL/GenBank/DDBJ databases">
        <authorList>
            <person name="Tran Van P."/>
        </authorList>
    </citation>
    <scope>NUCLEOTIDE SEQUENCE</scope>
</reference>